<dbReference type="KEGG" id="nav:JQS30_01670"/>
<evidence type="ECO:0000256" key="2">
    <source>
        <dbReference type="SAM" id="Phobius"/>
    </source>
</evidence>
<dbReference type="PROSITE" id="PS51746">
    <property type="entry name" value="PPM_2"/>
    <property type="match status" value="1"/>
</dbReference>
<dbReference type="EMBL" id="CP070496">
    <property type="protein sequence ID" value="QSB05664.1"/>
    <property type="molecule type" value="Genomic_DNA"/>
</dbReference>
<dbReference type="RefSeq" id="WP_213171676.1">
    <property type="nucleotide sequence ID" value="NZ_CP070496.1"/>
</dbReference>
<gene>
    <name evidence="4" type="ORF">JQS30_01670</name>
</gene>
<feature type="region of interest" description="Disordered" evidence="1">
    <location>
        <begin position="413"/>
        <end position="455"/>
    </location>
</feature>
<sequence length="455" mass="48590">MTLNLHFAAVSHRGVVRKGNQDSVFAGKKLLAIADGMGGMAAGDLASAIVINTITRLETHADPDTDESTDPTDALADVVVESNRRLRNVVAADPSKEGMGTTLTALLFDGEWFSMIHIGDSRGYRLRSGSLEQITKDDTYVQLLIDDGRITEEEAERHPQRSMLLRALGAGEIEPAFKTMQAHLGDRFMLCSDGLSGVVPFARIEQSLLENDDPQAAADELLQLALDGGAPDNVTLLVADVVEEPVAAETVIAGAAADQLMAESDTAALPAQSPAESDIDDPFAQQATEPDETSAEEVEATEETTDEPEDKPRRRAGKVWAWIIGVLLILGLLAAGAAWYLQSQFYVGVSDEGNMAIYRGVPVEVAGVSASWLEIESQRSVDDATAEVRAELEAGISAEDLAQAEGILADLSDSSSHNDNLLPLCEVATDEEIDPDDEDDSSAQSDPITTNCRDD</sequence>
<feature type="compositionally biased region" description="Acidic residues" evidence="1">
    <location>
        <begin position="289"/>
        <end position="309"/>
    </location>
</feature>
<dbReference type="Proteomes" id="UP000662939">
    <property type="component" value="Chromosome"/>
</dbReference>
<dbReference type="SUPFAM" id="SSF81606">
    <property type="entry name" value="PP2C-like"/>
    <property type="match status" value="1"/>
</dbReference>
<dbReference type="Gene3D" id="3.60.40.10">
    <property type="entry name" value="PPM-type phosphatase domain"/>
    <property type="match status" value="1"/>
</dbReference>
<dbReference type="Pfam" id="PF13672">
    <property type="entry name" value="PP2C_2"/>
    <property type="match status" value="1"/>
</dbReference>
<name>A0A895XJZ8_9ACTN</name>
<proteinExistence type="predicted"/>
<dbReference type="AlphaFoldDB" id="A0A895XJZ8"/>
<feature type="domain" description="PPM-type phosphatase" evidence="3">
    <location>
        <begin position="6"/>
        <end position="241"/>
    </location>
</feature>
<dbReference type="InterPro" id="IPR036457">
    <property type="entry name" value="PPM-type-like_dom_sf"/>
</dbReference>
<feature type="compositionally biased region" description="Acidic residues" evidence="1">
    <location>
        <begin position="428"/>
        <end position="441"/>
    </location>
</feature>
<evidence type="ECO:0000313" key="5">
    <source>
        <dbReference type="Proteomes" id="UP000662939"/>
    </source>
</evidence>
<protein>
    <submittedName>
        <fullName evidence="4">Serine/threonine-protein phosphatase</fullName>
    </submittedName>
</protein>
<dbReference type="SMART" id="SM00332">
    <property type="entry name" value="PP2Cc"/>
    <property type="match status" value="1"/>
</dbReference>
<organism evidence="4 5">
    <name type="scientific">Natronoglycomyces albus</name>
    <dbReference type="NCBI Taxonomy" id="2811108"/>
    <lineage>
        <taxon>Bacteria</taxon>
        <taxon>Bacillati</taxon>
        <taxon>Actinomycetota</taxon>
        <taxon>Actinomycetes</taxon>
        <taxon>Glycomycetales</taxon>
        <taxon>Glycomycetaceae</taxon>
        <taxon>Natronoglycomyces</taxon>
    </lineage>
</organism>
<keyword evidence="2" id="KW-0472">Membrane</keyword>
<feature type="compositionally biased region" description="Low complexity" evidence="1">
    <location>
        <begin position="413"/>
        <end position="422"/>
    </location>
</feature>
<evidence type="ECO:0000259" key="3">
    <source>
        <dbReference type="PROSITE" id="PS51746"/>
    </source>
</evidence>
<feature type="transmembrane region" description="Helical" evidence="2">
    <location>
        <begin position="319"/>
        <end position="341"/>
    </location>
</feature>
<feature type="region of interest" description="Disordered" evidence="1">
    <location>
        <begin position="265"/>
        <end position="313"/>
    </location>
</feature>
<reference evidence="4" key="1">
    <citation type="submission" date="2021-02" db="EMBL/GenBank/DDBJ databases">
        <title>Natronoglycomyces albus gen. nov., sp. nov, a haloalkaliphilic actinobacterium from a soda solonchak soil.</title>
        <authorList>
            <person name="Sorokin D.Y."/>
            <person name="Khijniak T.V."/>
            <person name="Zakharycheva A.P."/>
            <person name="Boueva O.V."/>
            <person name="Ariskina E.V."/>
            <person name="Hahnke R.L."/>
            <person name="Bunk B."/>
            <person name="Sproer C."/>
            <person name="Schumann P."/>
            <person name="Evtushenko L.I."/>
            <person name="Kublanov I.V."/>
        </authorList>
    </citation>
    <scope>NUCLEOTIDE SEQUENCE</scope>
    <source>
        <strain evidence="4">DSM 106290</strain>
    </source>
</reference>
<evidence type="ECO:0000256" key="1">
    <source>
        <dbReference type="SAM" id="MobiDB-lite"/>
    </source>
</evidence>
<keyword evidence="2" id="KW-1133">Transmembrane helix</keyword>
<dbReference type="SMART" id="SM00331">
    <property type="entry name" value="PP2C_SIG"/>
    <property type="match status" value="1"/>
</dbReference>
<evidence type="ECO:0000313" key="4">
    <source>
        <dbReference type="EMBL" id="QSB05664.1"/>
    </source>
</evidence>
<keyword evidence="5" id="KW-1185">Reference proteome</keyword>
<dbReference type="InterPro" id="IPR001932">
    <property type="entry name" value="PPM-type_phosphatase-like_dom"/>
</dbReference>
<keyword evidence="2" id="KW-0812">Transmembrane</keyword>
<dbReference type="CDD" id="cd00143">
    <property type="entry name" value="PP2Cc"/>
    <property type="match status" value="1"/>
</dbReference>
<accession>A0A895XJZ8</accession>